<comment type="caution">
    <text evidence="1">The sequence shown here is derived from an EMBL/GenBank/DDBJ whole genome shotgun (WGS) entry which is preliminary data.</text>
</comment>
<accession>A0ABD2P4N3</accession>
<evidence type="ECO:0000313" key="2">
    <source>
        <dbReference type="Proteomes" id="UP001516400"/>
    </source>
</evidence>
<sequence length="104" mass="12182">MIRAILNLRRNTSCKPHCAQVSVLTLPSLFIYEAALFICRNRDLFGKLTRDHQYNARKKNDLLCERFNYTYIKNKCSFLCSESLQPFTRAAKKLAPYENEICVE</sequence>
<evidence type="ECO:0000313" key="1">
    <source>
        <dbReference type="EMBL" id="KAL3285756.1"/>
    </source>
</evidence>
<dbReference type="Proteomes" id="UP001516400">
    <property type="component" value="Unassembled WGS sequence"/>
</dbReference>
<organism evidence="1 2">
    <name type="scientific">Cryptolaemus montrouzieri</name>
    <dbReference type="NCBI Taxonomy" id="559131"/>
    <lineage>
        <taxon>Eukaryota</taxon>
        <taxon>Metazoa</taxon>
        <taxon>Ecdysozoa</taxon>
        <taxon>Arthropoda</taxon>
        <taxon>Hexapoda</taxon>
        <taxon>Insecta</taxon>
        <taxon>Pterygota</taxon>
        <taxon>Neoptera</taxon>
        <taxon>Endopterygota</taxon>
        <taxon>Coleoptera</taxon>
        <taxon>Polyphaga</taxon>
        <taxon>Cucujiformia</taxon>
        <taxon>Coccinelloidea</taxon>
        <taxon>Coccinellidae</taxon>
        <taxon>Scymninae</taxon>
        <taxon>Scymnini</taxon>
        <taxon>Cryptolaemus</taxon>
    </lineage>
</organism>
<dbReference type="AlphaFoldDB" id="A0ABD2P4N3"/>
<name>A0ABD2P4N3_9CUCU</name>
<proteinExistence type="predicted"/>
<keyword evidence="2" id="KW-1185">Reference proteome</keyword>
<protein>
    <submittedName>
        <fullName evidence="1">Uncharacterized protein</fullName>
    </submittedName>
</protein>
<reference evidence="1 2" key="1">
    <citation type="journal article" date="2021" name="BMC Biol.">
        <title>Horizontally acquired antibacterial genes associated with adaptive radiation of ladybird beetles.</title>
        <authorList>
            <person name="Li H.S."/>
            <person name="Tang X.F."/>
            <person name="Huang Y.H."/>
            <person name="Xu Z.Y."/>
            <person name="Chen M.L."/>
            <person name="Du X.Y."/>
            <person name="Qiu B.Y."/>
            <person name="Chen P.T."/>
            <person name="Zhang W."/>
            <person name="Slipinski A."/>
            <person name="Escalona H.E."/>
            <person name="Waterhouse R.M."/>
            <person name="Zwick A."/>
            <person name="Pang H."/>
        </authorList>
    </citation>
    <scope>NUCLEOTIDE SEQUENCE [LARGE SCALE GENOMIC DNA]</scope>
    <source>
        <strain evidence="1">SYSU2018</strain>
    </source>
</reference>
<dbReference type="EMBL" id="JABFTP020000185">
    <property type="protein sequence ID" value="KAL3285756.1"/>
    <property type="molecule type" value="Genomic_DNA"/>
</dbReference>
<gene>
    <name evidence="1" type="ORF">HHI36_000282</name>
</gene>